<evidence type="ECO:0000256" key="1">
    <source>
        <dbReference type="SAM" id="Phobius"/>
    </source>
</evidence>
<keyword evidence="1" id="KW-1133">Transmembrane helix</keyword>
<feature type="transmembrane region" description="Helical" evidence="1">
    <location>
        <begin position="24"/>
        <end position="44"/>
    </location>
</feature>
<organism evidence="2 4">
    <name type="scientific">Medicago truncatula</name>
    <name type="common">Barrel medic</name>
    <name type="synonym">Medicago tribuloides</name>
    <dbReference type="NCBI Taxonomy" id="3880"/>
    <lineage>
        <taxon>Eukaryota</taxon>
        <taxon>Viridiplantae</taxon>
        <taxon>Streptophyta</taxon>
        <taxon>Embryophyta</taxon>
        <taxon>Tracheophyta</taxon>
        <taxon>Spermatophyta</taxon>
        <taxon>Magnoliopsida</taxon>
        <taxon>eudicotyledons</taxon>
        <taxon>Gunneridae</taxon>
        <taxon>Pentapetalae</taxon>
        <taxon>rosids</taxon>
        <taxon>fabids</taxon>
        <taxon>Fabales</taxon>
        <taxon>Fabaceae</taxon>
        <taxon>Papilionoideae</taxon>
        <taxon>50 kb inversion clade</taxon>
        <taxon>NPAAA clade</taxon>
        <taxon>Hologalegina</taxon>
        <taxon>IRL clade</taxon>
        <taxon>Trifolieae</taxon>
        <taxon>Medicago</taxon>
    </lineage>
</organism>
<keyword evidence="1" id="KW-0472">Membrane</keyword>
<dbReference type="EnsemblPlants" id="KEH15337">
    <property type="protein sequence ID" value="KEH15337"/>
    <property type="gene ID" value="MTR_1328s0010"/>
</dbReference>
<reference evidence="3" key="3">
    <citation type="submission" date="2015-06" db="UniProtKB">
        <authorList>
            <consortium name="EnsemblPlants"/>
        </authorList>
    </citation>
    <scope>IDENTIFICATION</scope>
    <source>
        <strain evidence="3">cv. Jemalong A17</strain>
    </source>
</reference>
<evidence type="ECO:0000313" key="4">
    <source>
        <dbReference type="Proteomes" id="UP000002051"/>
    </source>
</evidence>
<dbReference type="HOGENOM" id="CLU_2076620_0_0_1"/>
<dbReference type="AlphaFoldDB" id="A0A072TD67"/>
<keyword evidence="4" id="KW-1185">Reference proteome</keyword>
<reference evidence="2 4" key="1">
    <citation type="journal article" date="2011" name="Nature">
        <title>The Medicago genome provides insight into the evolution of rhizobial symbioses.</title>
        <authorList>
            <person name="Young N.D."/>
            <person name="Debelle F."/>
            <person name="Oldroyd G.E."/>
            <person name="Geurts R."/>
            <person name="Cannon S.B."/>
            <person name="Udvardi M.K."/>
            <person name="Benedito V.A."/>
            <person name="Mayer K.F."/>
            <person name="Gouzy J."/>
            <person name="Schoof H."/>
            <person name="Van de Peer Y."/>
            <person name="Proost S."/>
            <person name="Cook D.R."/>
            <person name="Meyers B.C."/>
            <person name="Spannagl M."/>
            <person name="Cheung F."/>
            <person name="De Mita S."/>
            <person name="Krishnakumar V."/>
            <person name="Gundlach H."/>
            <person name="Zhou S."/>
            <person name="Mudge J."/>
            <person name="Bharti A.K."/>
            <person name="Murray J.D."/>
            <person name="Naoumkina M.A."/>
            <person name="Rosen B."/>
            <person name="Silverstein K.A."/>
            <person name="Tang H."/>
            <person name="Rombauts S."/>
            <person name="Zhao P.X."/>
            <person name="Zhou P."/>
            <person name="Barbe V."/>
            <person name="Bardou P."/>
            <person name="Bechner M."/>
            <person name="Bellec A."/>
            <person name="Berger A."/>
            <person name="Berges H."/>
            <person name="Bidwell S."/>
            <person name="Bisseling T."/>
            <person name="Choisne N."/>
            <person name="Couloux A."/>
            <person name="Denny R."/>
            <person name="Deshpande S."/>
            <person name="Dai X."/>
            <person name="Doyle J.J."/>
            <person name="Dudez A.M."/>
            <person name="Farmer A.D."/>
            <person name="Fouteau S."/>
            <person name="Franken C."/>
            <person name="Gibelin C."/>
            <person name="Gish J."/>
            <person name="Goldstein S."/>
            <person name="Gonzalez A.J."/>
            <person name="Green P.J."/>
            <person name="Hallab A."/>
            <person name="Hartog M."/>
            <person name="Hua A."/>
            <person name="Humphray S.J."/>
            <person name="Jeong D.H."/>
            <person name="Jing Y."/>
            <person name="Jocker A."/>
            <person name="Kenton S.M."/>
            <person name="Kim D.J."/>
            <person name="Klee K."/>
            <person name="Lai H."/>
            <person name="Lang C."/>
            <person name="Lin S."/>
            <person name="Macmil S.L."/>
            <person name="Magdelenat G."/>
            <person name="Matthews L."/>
            <person name="McCorrison J."/>
            <person name="Monaghan E.L."/>
            <person name="Mun J.H."/>
            <person name="Najar F.Z."/>
            <person name="Nicholson C."/>
            <person name="Noirot C."/>
            <person name="O'Bleness M."/>
            <person name="Paule C.R."/>
            <person name="Poulain J."/>
            <person name="Prion F."/>
            <person name="Qin B."/>
            <person name="Qu C."/>
            <person name="Retzel E.F."/>
            <person name="Riddle C."/>
            <person name="Sallet E."/>
            <person name="Samain S."/>
            <person name="Samson N."/>
            <person name="Sanders I."/>
            <person name="Saurat O."/>
            <person name="Scarpelli C."/>
            <person name="Schiex T."/>
            <person name="Segurens B."/>
            <person name="Severin A.J."/>
            <person name="Sherrier D.J."/>
            <person name="Shi R."/>
            <person name="Sims S."/>
            <person name="Singer S.R."/>
            <person name="Sinharoy S."/>
            <person name="Sterck L."/>
            <person name="Viollet A."/>
            <person name="Wang B.B."/>
            <person name="Wang K."/>
            <person name="Wang M."/>
            <person name="Wang X."/>
            <person name="Warfsmann J."/>
            <person name="Weissenbach J."/>
            <person name="White D.D."/>
            <person name="White J.D."/>
            <person name="Wiley G.B."/>
            <person name="Wincker P."/>
            <person name="Xing Y."/>
            <person name="Yang L."/>
            <person name="Yao Z."/>
            <person name="Ying F."/>
            <person name="Zhai J."/>
            <person name="Zhou L."/>
            <person name="Zuber A."/>
            <person name="Denarie J."/>
            <person name="Dixon R.A."/>
            <person name="May G.D."/>
            <person name="Schwartz D.C."/>
            <person name="Rogers J."/>
            <person name="Quetier F."/>
            <person name="Town C.D."/>
            <person name="Roe B.A."/>
        </authorList>
    </citation>
    <scope>NUCLEOTIDE SEQUENCE [LARGE SCALE GENOMIC DNA]</scope>
    <source>
        <strain evidence="2">A17</strain>
        <strain evidence="3 4">cv. Jemalong A17</strain>
    </source>
</reference>
<name>A0A072TD67_MEDTR</name>
<keyword evidence="1 2" id="KW-0812">Transmembrane</keyword>
<evidence type="ECO:0000313" key="2">
    <source>
        <dbReference type="EMBL" id="KEH15337.1"/>
    </source>
</evidence>
<dbReference type="Proteomes" id="UP000002051">
    <property type="component" value="Unassembled WGS sequence"/>
</dbReference>
<proteinExistence type="predicted"/>
<evidence type="ECO:0000313" key="3">
    <source>
        <dbReference type="EnsemblPlants" id="KEH15337"/>
    </source>
</evidence>
<sequence>MLLVLSVLLSLSSADMPLFLLAGVFLYCCWYRLLDMLLLLLVLMDHLLDRTPKRIDPTNRLLSTSSAYSSRTLFLPKIIPKSSGTLSALPFLVKERKFYKLMQLRISLKAGTKTVTTI</sequence>
<reference evidence="2 4" key="2">
    <citation type="journal article" date="2014" name="BMC Genomics">
        <title>An improved genome release (version Mt4.0) for the model legume Medicago truncatula.</title>
        <authorList>
            <person name="Tang H."/>
            <person name="Krishnakumar V."/>
            <person name="Bidwell S."/>
            <person name="Rosen B."/>
            <person name="Chan A."/>
            <person name="Zhou S."/>
            <person name="Gentzbittel L."/>
            <person name="Childs K.L."/>
            <person name="Yandell M."/>
            <person name="Gundlach H."/>
            <person name="Mayer K.F."/>
            <person name="Schwartz D.C."/>
            <person name="Town C.D."/>
        </authorList>
    </citation>
    <scope>GENOME REANNOTATION</scope>
    <source>
        <strain evidence="2">A17</strain>
        <strain evidence="3 4">cv. Jemalong A17</strain>
    </source>
</reference>
<gene>
    <name evidence="2" type="ORF">MTR_1328s0010</name>
</gene>
<accession>A0A072TD67</accession>
<dbReference type="EMBL" id="KL404052">
    <property type="protein sequence ID" value="KEH15337.1"/>
    <property type="molecule type" value="Genomic_DNA"/>
</dbReference>
<protein>
    <submittedName>
        <fullName evidence="2">Transmembrane protein, putative</fullName>
    </submittedName>
</protein>